<evidence type="ECO:0000313" key="7">
    <source>
        <dbReference type="Proteomes" id="UP000027647"/>
    </source>
</evidence>
<evidence type="ECO:0000256" key="2">
    <source>
        <dbReference type="ARBA" id="ARBA00022679"/>
    </source>
</evidence>
<dbReference type="SUPFAM" id="SSF69593">
    <property type="entry name" value="Glycerol-3-phosphate (1)-acyltransferase"/>
    <property type="match status" value="1"/>
</dbReference>
<name>A0A074M747_ERYLO</name>
<keyword evidence="3 6" id="KW-0012">Acyltransferase</keyword>
<protein>
    <submittedName>
        <fullName evidence="6">Glycerol acyltransferase</fullName>
    </submittedName>
</protein>
<keyword evidence="4" id="KW-1133">Transmembrane helix</keyword>
<gene>
    <name evidence="6" type="ORF">EH31_14355</name>
</gene>
<dbReference type="InterPro" id="IPR002123">
    <property type="entry name" value="Plipid/glycerol_acylTrfase"/>
</dbReference>
<dbReference type="PANTHER" id="PTHR10434">
    <property type="entry name" value="1-ACYL-SN-GLYCEROL-3-PHOSPHATE ACYLTRANSFERASE"/>
    <property type="match status" value="1"/>
</dbReference>
<dbReference type="AlphaFoldDB" id="A0A074M747"/>
<dbReference type="EMBL" id="JMIW01000006">
    <property type="protein sequence ID" value="KEO89209.1"/>
    <property type="molecule type" value="Genomic_DNA"/>
</dbReference>
<comment type="caution">
    <text evidence="6">The sequence shown here is derived from an EMBL/GenBank/DDBJ whole genome shotgun (WGS) entry which is preliminary data.</text>
</comment>
<evidence type="ECO:0000256" key="1">
    <source>
        <dbReference type="ARBA" id="ARBA00005189"/>
    </source>
</evidence>
<dbReference type="Proteomes" id="UP000027647">
    <property type="component" value="Unassembled WGS sequence"/>
</dbReference>
<dbReference type="GO" id="GO:0003841">
    <property type="term" value="F:1-acylglycerol-3-phosphate O-acyltransferase activity"/>
    <property type="evidence" value="ECO:0007669"/>
    <property type="project" value="TreeGrafter"/>
</dbReference>
<keyword evidence="4" id="KW-0812">Transmembrane</keyword>
<keyword evidence="7" id="KW-1185">Reference proteome</keyword>
<dbReference type="Pfam" id="PF01553">
    <property type="entry name" value="Acyltransferase"/>
    <property type="match status" value="1"/>
</dbReference>
<dbReference type="STRING" id="1044.EH31_14355"/>
<keyword evidence="4" id="KW-0472">Membrane</keyword>
<evidence type="ECO:0000313" key="6">
    <source>
        <dbReference type="EMBL" id="KEO89209.1"/>
    </source>
</evidence>
<dbReference type="RefSeq" id="WP_034961100.1">
    <property type="nucleotide sequence ID" value="NZ_JMIW01000006.1"/>
</dbReference>
<dbReference type="CDD" id="cd07989">
    <property type="entry name" value="LPLAT_AGPAT-like"/>
    <property type="match status" value="1"/>
</dbReference>
<evidence type="ECO:0000256" key="4">
    <source>
        <dbReference type="SAM" id="Phobius"/>
    </source>
</evidence>
<dbReference type="SMART" id="SM00563">
    <property type="entry name" value="PlsC"/>
    <property type="match status" value="1"/>
</dbReference>
<dbReference type="PANTHER" id="PTHR10434:SF40">
    <property type="entry name" value="1-ACYL-SN-GLYCEROL-3-PHOSPHATE ACYLTRANSFERASE"/>
    <property type="match status" value="1"/>
</dbReference>
<dbReference type="eggNOG" id="COG0204">
    <property type="taxonomic scope" value="Bacteria"/>
</dbReference>
<proteinExistence type="predicted"/>
<evidence type="ECO:0000259" key="5">
    <source>
        <dbReference type="SMART" id="SM00563"/>
    </source>
</evidence>
<reference evidence="6 7" key="1">
    <citation type="submission" date="2014-04" db="EMBL/GenBank/DDBJ databases">
        <title>A comprehensive comparison of genomes of Erythrobacter spp. strains.</title>
        <authorList>
            <person name="Zheng Q."/>
        </authorList>
    </citation>
    <scope>NUCLEOTIDE SEQUENCE [LARGE SCALE GENOMIC DNA]</scope>
    <source>
        <strain evidence="6 7">DSM 6997</strain>
    </source>
</reference>
<organism evidence="6 7">
    <name type="scientific">Erythrobacter longus</name>
    <dbReference type="NCBI Taxonomy" id="1044"/>
    <lineage>
        <taxon>Bacteria</taxon>
        <taxon>Pseudomonadati</taxon>
        <taxon>Pseudomonadota</taxon>
        <taxon>Alphaproteobacteria</taxon>
        <taxon>Sphingomonadales</taxon>
        <taxon>Erythrobacteraceae</taxon>
        <taxon>Erythrobacter/Porphyrobacter group</taxon>
        <taxon>Erythrobacter</taxon>
    </lineage>
</organism>
<keyword evidence="2 6" id="KW-0808">Transferase</keyword>
<feature type="transmembrane region" description="Helical" evidence="4">
    <location>
        <begin position="7"/>
        <end position="30"/>
    </location>
</feature>
<feature type="domain" description="Phospholipid/glycerol acyltransferase" evidence="5">
    <location>
        <begin position="69"/>
        <end position="183"/>
    </location>
</feature>
<sequence>MHLIRSLVFYPLFYGFSAVLVVLSVLAIPFGQGALKKVVATWGDWHFWCVENILGMRIVQQGVIPDEPVLIAVKHESFFEAIDMPRLFSFPTVFAKRELFWIPGWGFSARVYGLVPVARDKGARALREMIATAKLRVAEGRPLVIFPEGTRVPHGKEPPLQSGFAGIYKLLGLPVVPVAVNSGPFYHRLIKRPGTITYRVGETIPAGLPRAEVEARVHRAINALNNGESVAAGGIPASA</sequence>
<evidence type="ECO:0000256" key="3">
    <source>
        <dbReference type="ARBA" id="ARBA00023315"/>
    </source>
</evidence>
<comment type="pathway">
    <text evidence="1">Lipid metabolism.</text>
</comment>
<dbReference type="OrthoDB" id="5290997at2"/>
<accession>A0A074M747</accession>
<dbReference type="GO" id="GO:0006654">
    <property type="term" value="P:phosphatidic acid biosynthetic process"/>
    <property type="evidence" value="ECO:0007669"/>
    <property type="project" value="TreeGrafter"/>
</dbReference>